<sequence length="285" mass="31783">MMDVSPFKSANTPADHRASYPSSIAQVYPPFALDATTSDSWYRQLESGRGVNYYTADPNLARTLATYLTPTVRRWAEKSLSQLGNPAGTELVRRADVYDAVGHVLTRYDKLGRDVSRVEHHPDWLANLDEVFNYGLVGWNHDPARLQRHGRAPVPLLDAFDYLVGQADMALCCPPELAHGTVTVLERFATVEQRDELLSAIVPTGQWRLTGEKWFASNVGADLIVTLARVNPDVPGTKGLAMFVVPRIRHDGTPNGVSIRRLKDKMGTIGIGRRRYQNYPNSRRG</sequence>
<evidence type="ECO:0000259" key="2">
    <source>
        <dbReference type="Pfam" id="PF18158"/>
    </source>
</evidence>
<dbReference type="RefSeq" id="WP_168140317.1">
    <property type="nucleotide sequence ID" value="NZ_CP038797.1"/>
</dbReference>
<evidence type="ECO:0000259" key="1">
    <source>
        <dbReference type="Pfam" id="PF02770"/>
    </source>
</evidence>
<dbReference type="PANTHER" id="PTHR42707">
    <property type="entry name" value="ACYL-COA DEHYDROGENASE"/>
    <property type="match status" value="1"/>
</dbReference>
<feature type="domain" description="Acyl-CoA oxidase/dehydrogenase middle" evidence="1">
    <location>
        <begin position="204"/>
        <end position="271"/>
    </location>
</feature>
<keyword evidence="3" id="KW-0614">Plasmid</keyword>
<dbReference type="InterPro" id="IPR052904">
    <property type="entry name" value="Acyl-CoA_dehydrogenase-like"/>
</dbReference>
<evidence type="ECO:0000313" key="3">
    <source>
        <dbReference type="EMBL" id="QIV79528.1"/>
    </source>
</evidence>
<dbReference type="Proteomes" id="UP000501849">
    <property type="component" value="Plasmid unnamed1"/>
</dbReference>
<dbReference type="PANTHER" id="PTHR42707:SF2">
    <property type="entry name" value="ACD11 DEHYDROGENASE"/>
    <property type="match status" value="1"/>
</dbReference>
<reference evidence="3 4" key="1">
    <citation type="submission" date="2019-04" db="EMBL/GenBank/DDBJ databases">
        <title>Draft, Whole-Genome Sequence of the Anthracene-degrading Mycobacterium frederiksbergense LB501T, Isolated from a Polycyclic Aromatic Hydrocarbon (PAH)-Contaminated Soil.</title>
        <authorList>
            <person name="Augelletti F."/>
        </authorList>
    </citation>
    <scope>NUCLEOTIDE SEQUENCE [LARGE SCALE GENOMIC DNA]</scope>
    <source>
        <strain evidence="3 4">LB 501T</strain>
        <plasmid evidence="3 4">unnamed1</plasmid>
    </source>
</reference>
<dbReference type="InterPro" id="IPR006091">
    <property type="entry name" value="Acyl-CoA_Oxase/DH_mid-dom"/>
</dbReference>
<geneLocation type="plasmid" evidence="3 4">
    <name>unnamed1</name>
</geneLocation>
<dbReference type="GO" id="GO:0003995">
    <property type="term" value="F:acyl-CoA dehydrogenase activity"/>
    <property type="evidence" value="ECO:0007669"/>
    <property type="project" value="TreeGrafter"/>
</dbReference>
<gene>
    <name evidence="3" type="ORF">EXE63_00305</name>
</gene>
<keyword evidence="4" id="KW-1185">Reference proteome</keyword>
<protein>
    <recommendedName>
        <fullName evidence="5">Acyl-CoA dehydrogenase</fullName>
    </recommendedName>
</protein>
<evidence type="ECO:0000313" key="4">
    <source>
        <dbReference type="Proteomes" id="UP000501849"/>
    </source>
</evidence>
<dbReference type="AlphaFoldDB" id="A0A6H0RWN1"/>
<dbReference type="KEGG" id="mfre:EXE63_00305"/>
<organism evidence="3 4">
    <name type="scientific">Mycolicibacterium frederiksbergense</name>
    <dbReference type="NCBI Taxonomy" id="117567"/>
    <lineage>
        <taxon>Bacteria</taxon>
        <taxon>Bacillati</taxon>
        <taxon>Actinomycetota</taxon>
        <taxon>Actinomycetes</taxon>
        <taxon>Mycobacteriales</taxon>
        <taxon>Mycobacteriaceae</taxon>
        <taxon>Mycolicibacterium</taxon>
    </lineage>
</organism>
<feature type="domain" description="Adaptive response protein AidB N-terminal" evidence="2">
    <location>
        <begin position="47"/>
        <end position="191"/>
    </location>
</feature>
<dbReference type="Pfam" id="PF02770">
    <property type="entry name" value="Acyl-CoA_dh_M"/>
    <property type="match status" value="1"/>
</dbReference>
<name>A0A6H0RWN1_9MYCO</name>
<dbReference type="Gene3D" id="2.40.110.20">
    <property type="match status" value="1"/>
</dbReference>
<dbReference type="InterPro" id="IPR009100">
    <property type="entry name" value="AcylCoA_DH/oxidase_NM_dom_sf"/>
</dbReference>
<dbReference type="SUPFAM" id="SSF56645">
    <property type="entry name" value="Acyl-CoA dehydrogenase NM domain-like"/>
    <property type="match status" value="1"/>
</dbReference>
<dbReference type="Pfam" id="PF18158">
    <property type="entry name" value="AidB_N"/>
    <property type="match status" value="1"/>
</dbReference>
<accession>A0A6H0RWN1</accession>
<proteinExistence type="predicted"/>
<evidence type="ECO:0008006" key="5">
    <source>
        <dbReference type="Google" id="ProtNLM"/>
    </source>
</evidence>
<dbReference type="EMBL" id="CP038797">
    <property type="protein sequence ID" value="QIV79528.1"/>
    <property type="molecule type" value="Genomic_DNA"/>
</dbReference>
<dbReference type="InterPro" id="IPR041504">
    <property type="entry name" value="AidB_N"/>
</dbReference>